<organism evidence="1 2">
    <name type="scientific">Corynebacterium glutamicum (strain ATCC 13032 / DSM 20300 / JCM 1318 / BCRC 11384 / CCUG 27702 / LMG 3730 / NBRC 12168 / NCIMB 10025 / NRRL B-2784 / 534)</name>
    <dbReference type="NCBI Taxonomy" id="196627"/>
    <lineage>
        <taxon>Bacteria</taxon>
        <taxon>Bacillati</taxon>
        <taxon>Actinomycetota</taxon>
        <taxon>Actinomycetes</taxon>
        <taxon>Mycobacteriales</taxon>
        <taxon>Corynebacteriaceae</taxon>
        <taxon>Corynebacterium</taxon>
    </lineage>
</organism>
<dbReference type="eggNOG" id="ENOG5031PUB">
    <property type="taxonomic scope" value="Bacteria"/>
</dbReference>
<dbReference type="Proteomes" id="UP000000582">
    <property type="component" value="Chromosome"/>
</dbReference>
<keyword evidence="2" id="KW-1185">Reference proteome</keyword>
<evidence type="ECO:0000313" key="2">
    <source>
        <dbReference type="Proteomes" id="UP000000582"/>
    </source>
</evidence>
<dbReference type="AlphaFoldDB" id="Q8NPX5"/>
<proteinExistence type="predicted"/>
<sequence>MQPRQPLQVLSQVRLFKLYNPSFDDQTPSVLYPVEAGTVSLVDVKKAASRAFEQWEKHNESAGDVGDDLSLQSIVDLIERDTFPTDDEQELNNVALLIGELLVREAGGEWTSYISKKNDEDESLEIFGVFGTGGTEGLSVVGN</sequence>
<gene>
    <name evidence="1" type="ordered locus">Cgl1686</name>
</gene>
<dbReference type="PATRIC" id="fig|196627.13.peg.1645"/>
<reference evidence="2" key="1">
    <citation type="journal article" date="2003" name="Appl. Microbiol. Biotechnol.">
        <title>The Corynebacterium glutamicum genome: features and impacts on biotechnological processes.</title>
        <authorList>
            <person name="Ikeda M."/>
            <person name="Nakagawa S."/>
        </authorList>
    </citation>
    <scope>NUCLEOTIDE SEQUENCE [LARGE SCALE GENOMIC DNA]</scope>
    <source>
        <strain evidence="2">ATCC 13032 / DSM 20300 / BCRC 11384 / JCM 1318 / LMG 3730 / NCIMB 10025</strain>
    </source>
</reference>
<evidence type="ECO:0000313" key="1">
    <source>
        <dbReference type="EMBL" id="BAB99079.1"/>
    </source>
</evidence>
<dbReference type="OrthoDB" id="9978048at2"/>
<dbReference type="HOGENOM" id="CLU_150522_0_0_11"/>
<name>Q8NPX5_CORGL</name>
<dbReference type="KEGG" id="cgl:Cgl1686"/>
<dbReference type="BioCyc" id="CORYNE:G18NG-11278-MONOMER"/>
<protein>
    <submittedName>
        <fullName evidence="1">Uncharacterized protein</fullName>
    </submittedName>
</protein>
<dbReference type="EMBL" id="BA000036">
    <property type="protein sequence ID" value="BAB99079.1"/>
    <property type="molecule type" value="Genomic_DNA"/>
</dbReference>
<accession>Q8NPX5</accession>